<dbReference type="PANTHER" id="PTHR19879:SF1">
    <property type="entry name" value="CANNONBALL-RELATED"/>
    <property type="match status" value="1"/>
</dbReference>
<keyword evidence="3" id="KW-0539">Nucleus</keyword>
<dbReference type="SUPFAM" id="SSF50978">
    <property type="entry name" value="WD40 repeat-like"/>
    <property type="match status" value="1"/>
</dbReference>
<dbReference type="AlphaFoldDB" id="A0A183L112"/>
<evidence type="ECO:0000256" key="4">
    <source>
        <dbReference type="SAM" id="MobiDB-lite"/>
    </source>
</evidence>
<comment type="subcellular location">
    <subcellularLocation>
        <location evidence="1">Nucleus</location>
    </subcellularLocation>
</comment>
<accession>A0A183L112</accession>
<dbReference type="PANTHER" id="PTHR19879">
    <property type="entry name" value="TRANSCRIPTION INITIATION FACTOR TFIID"/>
    <property type="match status" value="1"/>
</dbReference>
<dbReference type="InterPro" id="IPR036322">
    <property type="entry name" value="WD40_repeat_dom_sf"/>
</dbReference>
<evidence type="ECO:0000256" key="2">
    <source>
        <dbReference type="ARBA" id="ARBA00009435"/>
    </source>
</evidence>
<evidence type="ECO:0000259" key="5">
    <source>
        <dbReference type="Pfam" id="PF04494"/>
    </source>
</evidence>
<proteinExistence type="inferred from homology"/>
<dbReference type="InterPro" id="IPR037264">
    <property type="entry name" value="TFIID_NTD2_sf"/>
</dbReference>
<feature type="region of interest" description="Disordered" evidence="4">
    <location>
        <begin position="209"/>
        <end position="258"/>
    </location>
</feature>
<dbReference type="GO" id="GO:0006367">
    <property type="term" value="P:transcription initiation at RNA polymerase II promoter"/>
    <property type="evidence" value="ECO:0007669"/>
    <property type="project" value="TreeGrafter"/>
</dbReference>
<dbReference type="GO" id="GO:0005669">
    <property type="term" value="C:transcription factor TFIID complex"/>
    <property type="evidence" value="ECO:0007669"/>
    <property type="project" value="TreeGrafter"/>
</dbReference>
<dbReference type="InterPro" id="IPR015943">
    <property type="entry name" value="WD40/YVTN_repeat-like_dom_sf"/>
</dbReference>
<dbReference type="InterPro" id="IPR007582">
    <property type="entry name" value="TFIID_NTD2"/>
</dbReference>
<dbReference type="CDD" id="cd08044">
    <property type="entry name" value="TAF5_NTD2"/>
    <property type="match status" value="1"/>
</dbReference>
<evidence type="ECO:0000256" key="3">
    <source>
        <dbReference type="ARBA" id="ARBA00023242"/>
    </source>
</evidence>
<organism evidence="6">
    <name type="scientific">Schistosoma curassoni</name>
    <dbReference type="NCBI Taxonomy" id="6186"/>
    <lineage>
        <taxon>Eukaryota</taxon>
        <taxon>Metazoa</taxon>
        <taxon>Spiralia</taxon>
        <taxon>Lophotrochozoa</taxon>
        <taxon>Platyhelminthes</taxon>
        <taxon>Trematoda</taxon>
        <taxon>Digenea</taxon>
        <taxon>Strigeidida</taxon>
        <taxon>Schistosomatoidea</taxon>
        <taxon>Schistosomatidae</taxon>
        <taxon>Schistosoma</taxon>
    </lineage>
</organism>
<feature type="domain" description="TFIID subunit TAF5 NTD2" evidence="5">
    <location>
        <begin position="34"/>
        <end position="161"/>
    </location>
</feature>
<dbReference type="SMART" id="SM00320">
    <property type="entry name" value="WD40"/>
    <property type="match status" value="1"/>
</dbReference>
<evidence type="ECO:0000313" key="6">
    <source>
        <dbReference type="WBParaSite" id="SCUD_0002101401-mRNA-1"/>
    </source>
</evidence>
<dbReference type="GO" id="GO:0016251">
    <property type="term" value="F:RNA polymerase II general transcription initiation factor activity"/>
    <property type="evidence" value="ECO:0007669"/>
    <property type="project" value="TreeGrafter"/>
</dbReference>
<dbReference type="SUPFAM" id="SSF160897">
    <property type="entry name" value="Taf5 N-terminal domain-like"/>
    <property type="match status" value="1"/>
</dbReference>
<dbReference type="STRING" id="6186.A0A183L112"/>
<dbReference type="InterPro" id="IPR001680">
    <property type="entry name" value="WD40_rpt"/>
</dbReference>
<dbReference type="Pfam" id="PF04494">
    <property type="entry name" value="TFIID_NTD2"/>
    <property type="match status" value="1"/>
</dbReference>
<name>A0A183L112_9TREM</name>
<sequence length="381" mass="42673">LFLKESELALKQEAGLINEKIAEEFLKFKAQVKDEPENFCANYQSVLTFMDSVPDVHKVELSTLLFPIFVHMYLRLISGNICGEAKKFLITFRKYQEDFYQSDINMLSNITSSQHLSMNPLIESFRASEFVVSVSAESYSLLRQFLQDKEMNVIQSILKEQLSLEIVNGPPRSKLQVDCRRGALFGEAHFDANKEPVLYGLLRDPTLDLPAEMDTDPGFNDIDGSNVDNNEGSGHPGRPSLSKDVSKSDSNSPALDRIPLPKLRESYIESKQALSREISTLLRNYQQRNPQKSSIGTSTVLYTICNAQAGESTLAIRRGGVTCCSFSDDSSQLAAGFGSGRIRVWSLGPESLRRMLPASELSLLDKDDSRVKTNMLYDENE</sequence>
<dbReference type="Gene3D" id="2.130.10.10">
    <property type="entry name" value="YVTN repeat-like/Quinoprotein amine dehydrogenase"/>
    <property type="match status" value="1"/>
</dbReference>
<dbReference type="Gene3D" id="1.25.40.500">
    <property type="entry name" value="TFIID subunit TAF5, NTD2 domain"/>
    <property type="match status" value="1"/>
</dbReference>
<evidence type="ECO:0000256" key="1">
    <source>
        <dbReference type="ARBA" id="ARBA00004123"/>
    </source>
</evidence>
<reference evidence="6" key="1">
    <citation type="submission" date="2016-06" db="UniProtKB">
        <authorList>
            <consortium name="WormBaseParasite"/>
        </authorList>
    </citation>
    <scope>IDENTIFICATION</scope>
</reference>
<dbReference type="WBParaSite" id="SCUD_0002101401-mRNA-1">
    <property type="protein sequence ID" value="SCUD_0002101401-mRNA-1"/>
    <property type="gene ID" value="SCUD_0002101401"/>
</dbReference>
<comment type="similarity">
    <text evidence="2">Belongs to the WD repeat TAF5 family.</text>
</comment>
<protein>
    <submittedName>
        <fullName evidence="6">TFIID_NTD2 domain-containing protein</fullName>
    </submittedName>
</protein>